<dbReference type="Proteomes" id="UP000053690">
    <property type="component" value="Unassembled WGS sequence"/>
</dbReference>
<accession>A0A0X3TNJ1</accession>
<comment type="caution">
    <text evidence="1">The sequence shown here is derived from an EMBL/GenBank/DDBJ whole genome shotgun (WGS) entry which is preliminary data.</text>
</comment>
<evidence type="ECO:0000313" key="2">
    <source>
        <dbReference type="Proteomes" id="UP000053690"/>
    </source>
</evidence>
<keyword evidence="2" id="KW-1185">Reference proteome</keyword>
<evidence type="ECO:0000313" key="1">
    <source>
        <dbReference type="EMBL" id="KUJ77284.1"/>
    </source>
</evidence>
<dbReference type="EMBL" id="LQBP01000011">
    <property type="protein sequence ID" value="KUJ77284.1"/>
    <property type="molecule type" value="Genomic_DNA"/>
</dbReference>
<organism evidence="1 2">
    <name type="scientific">Ruegeria profundi</name>
    <dbReference type="NCBI Taxonomy" id="1685378"/>
    <lineage>
        <taxon>Bacteria</taxon>
        <taxon>Pseudomonadati</taxon>
        <taxon>Pseudomonadota</taxon>
        <taxon>Alphaproteobacteria</taxon>
        <taxon>Rhodobacterales</taxon>
        <taxon>Roseobacteraceae</taxon>
        <taxon>Ruegeria</taxon>
    </lineage>
</organism>
<proteinExistence type="predicted"/>
<name>A0A0X3TNJ1_9RHOB</name>
<sequence length="87" mass="10018">MRLAVHADRRLIVYGRRFAEMVEAVQPARERDILGELDVCSGAVEVSDRDRNLAGVQESVQVVVGELRQCWRTEKTDRQSYDRTELN</sequence>
<gene>
    <name evidence="1" type="ORF">AVO44_18055</name>
</gene>
<protein>
    <submittedName>
        <fullName evidence="1">Uncharacterized protein</fullName>
    </submittedName>
</protein>
<dbReference type="RefSeq" id="WP_068340157.1">
    <property type="nucleotide sequence ID" value="NZ_LQBP01000011.1"/>
</dbReference>
<reference evidence="2" key="1">
    <citation type="submission" date="2015-12" db="EMBL/GenBank/DDBJ databases">
        <authorList>
            <person name="Zhang G."/>
            <person name="Stingl U."/>
        </authorList>
    </citation>
    <scope>NUCLEOTIDE SEQUENCE [LARGE SCALE GENOMIC DNA]</scope>
    <source>
        <strain evidence="2">ZGT108</strain>
    </source>
</reference>
<dbReference type="AlphaFoldDB" id="A0A0X3TNJ1"/>